<dbReference type="AlphaFoldDB" id="A0A540KSD6"/>
<keyword evidence="2" id="KW-1185">Reference proteome</keyword>
<comment type="caution">
    <text evidence="1">The sequence shown here is derived from an EMBL/GenBank/DDBJ whole genome shotgun (WGS) entry which is preliminary data.</text>
</comment>
<accession>A0A540KSD6</accession>
<dbReference type="EMBL" id="VIEB01000981">
    <property type="protein sequence ID" value="TQD77145.1"/>
    <property type="molecule type" value="Genomic_DNA"/>
</dbReference>
<gene>
    <name evidence="1" type="ORF">C1H46_037329</name>
</gene>
<dbReference type="Proteomes" id="UP000315295">
    <property type="component" value="Unassembled WGS sequence"/>
</dbReference>
<sequence length="143" mass="16179">MVMEYVVETMLQGDRSSPALGSRVVLSEASIASHQWHKSSSCLLHQSFLKICNLTIPELMNHTDLPPDPSLTSAARCLNHRHIPETDHRAMILPYLPLCLDLHHHHPLPCISNTRPDPHHQQPATLDLIRTRIRLHHLATLAI</sequence>
<organism evidence="1 2">
    <name type="scientific">Malus baccata</name>
    <name type="common">Siberian crab apple</name>
    <name type="synonym">Pyrus baccata</name>
    <dbReference type="NCBI Taxonomy" id="106549"/>
    <lineage>
        <taxon>Eukaryota</taxon>
        <taxon>Viridiplantae</taxon>
        <taxon>Streptophyta</taxon>
        <taxon>Embryophyta</taxon>
        <taxon>Tracheophyta</taxon>
        <taxon>Spermatophyta</taxon>
        <taxon>Magnoliopsida</taxon>
        <taxon>eudicotyledons</taxon>
        <taxon>Gunneridae</taxon>
        <taxon>Pentapetalae</taxon>
        <taxon>rosids</taxon>
        <taxon>fabids</taxon>
        <taxon>Rosales</taxon>
        <taxon>Rosaceae</taxon>
        <taxon>Amygdaloideae</taxon>
        <taxon>Maleae</taxon>
        <taxon>Malus</taxon>
    </lineage>
</organism>
<proteinExistence type="predicted"/>
<evidence type="ECO:0000313" key="2">
    <source>
        <dbReference type="Proteomes" id="UP000315295"/>
    </source>
</evidence>
<name>A0A540KSD6_MALBA</name>
<reference evidence="1 2" key="1">
    <citation type="journal article" date="2019" name="G3 (Bethesda)">
        <title>Sequencing of a Wild Apple (Malus baccata) Genome Unravels the Differences Between Cultivated and Wild Apple Species Regarding Disease Resistance and Cold Tolerance.</title>
        <authorList>
            <person name="Chen X."/>
        </authorList>
    </citation>
    <scope>NUCLEOTIDE SEQUENCE [LARGE SCALE GENOMIC DNA]</scope>
    <source>
        <strain evidence="2">cv. Shandingzi</strain>
        <tissue evidence="1">Leaves</tissue>
    </source>
</reference>
<protein>
    <submittedName>
        <fullName evidence="1">Uncharacterized protein</fullName>
    </submittedName>
</protein>
<evidence type="ECO:0000313" key="1">
    <source>
        <dbReference type="EMBL" id="TQD77145.1"/>
    </source>
</evidence>